<dbReference type="HOGENOM" id="CLU_1670352_0_0_1"/>
<dbReference type="OrthoDB" id="10541616at2759"/>
<sequence>MEKPSFVSTKLDLAVWVGFRNLAVRVGFRSMEKPSFANSAVRVGFRSSAVRVGFRVLKNGKIPKIRSGGLPKNGKPRNQDSFGWLLKPRFVRPFGFRWASEERKRTKILERINQRLGIEINSFALPESNCFGFLIPDDRIDYYSEMTFNIRSFQDVIM</sequence>
<reference evidence="1 2" key="1">
    <citation type="submission" date="2014-02" db="EMBL/GenBank/DDBJ databases">
        <title>Single nucleus genome sequencing reveals high similarity among nuclei of an endomycorrhizal fungus.</title>
        <authorList>
            <person name="Lin K."/>
            <person name="Geurts R."/>
            <person name="Zhang Z."/>
            <person name="Limpens E."/>
            <person name="Saunders D.G."/>
            <person name="Mu D."/>
            <person name="Pang E."/>
            <person name="Cao H."/>
            <person name="Cha H."/>
            <person name="Lin T."/>
            <person name="Zhou Q."/>
            <person name="Shang Y."/>
            <person name="Li Y."/>
            <person name="Ivanov S."/>
            <person name="Sharma T."/>
            <person name="Velzen R.V."/>
            <person name="Ruijter N.D."/>
            <person name="Aanen D.K."/>
            <person name="Win J."/>
            <person name="Kamoun S."/>
            <person name="Bisseling T."/>
            <person name="Huang S."/>
        </authorList>
    </citation>
    <scope>NUCLEOTIDE SEQUENCE [LARGE SCALE GENOMIC DNA]</scope>
    <source>
        <strain evidence="2">DAOM197198w</strain>
    </source>
</reference>
<accession>A0A015IJQ9</accession>
<dbReference type="AlphaFoldDB" id="A0A015IJQ9"/>
<keyword evidence="2" id="KW-1185">Reference proteome</keyword>
<protein>
    <submittedName>
        <fullName evidence="1">Uncharacterized protein</fullName>
    </submittedName>
</protein>
<organism evidence="1 2">
    <name type="scientific">Rhizophagus irregularis (strain DAOM 197198w)</name>
    <name type="common">Glomus intraradices</name>
    <dbReference type="NCBI Taxonomy" id="1432141"/>
    <lineage>
        <taxon>Eukaryota</taxon>
        <taxon>Fungi</taxon>
        <taxon>Fungi incertae sedis</taxon>
        <taxon>Mucoromycota</taxon>
        <taxon>Glomeromycotina</taxon>
        <taxon>Glomeromycetes</taxon>
        <taxon>Glomerales</taxon>
        <taxon>Glomeraceae</taxon>
        <taxon>Rhizophagus</taxon>
    </lineage>
</organism>
<comment type="caution">
    <text evidence="1">The sequence shown here is derived from an EMBL/GenBank/DDBJ whole genome shotgun (WGS) entry which is preliminary data.</text>
</comment>
<dbReference type="EMBL" id="JEMT01028503">
    <property type="protein sequence ID" value="EXX54340.1"/>
    <property type="molecule type" value="Genomic_DNA"/>
</dbReference>
<proteinExistence type="predicted"/>
<name>A0A015IJQ9_RHIIW</name>
<dbReference type="Proteomes" id="UP000022910">
    <property type="component" value="Unassembled WGS sequence"/>
</dbReference>
<gene>
    <name evidence="1" type="ORF">RirG_235440</name>
</gene>
<evidence type="ECO:0000313" key="1">
    <source>
        <dbReference type="EMBL" id="EXX54340.1"/>
    </source>
</evidence>
<evidence type="ECO:0000313" key="2">
    <source>
        <dbReference type="Proteomes" id="UP000022910"/>
    </source>
</evidence>